<dbReference type="AlphaFoldDB" id="A0A0N4UVA2"/>
<dbReference type="STRING" id="51028.A0A0N4UVA2"/>
<dbReference type="EMBL" id="UXUI01007165">
    <property type="protein sequence ID" value="VDD85925.1"/>
    <property type="molecule type" value="Genomic_DNA"/>
</dbReference>
<name>A0A0N4UVA2_ENTVE</name>
<keyword evidence="2" id="KW-1185">Reference proteome</keyword>
<organism evidence="3">
    <name type="scientific">Enterobius vermicularis</name>
    <name type="common">Human pinworm</name>
    <dbReference type="NCBI Taxonomy" id="51028"/>
    <lineage>
        <taxon>Eukaryota</taxon>
        <taxon>Metazoa</taxon>
        <taxon>Ecdysozoa</taxon>
        <taxon>Nematoda</taxon>
        <taxon>Chromadorea</taxon>
        <taxon>Rhabditida</taxon>
        <taxon>Spirurina</taxon>
        <taxon>Oxyuridomorpha</taxon>
        <taxon>Oxyuroidea</taxon>
        <taxon>Oxyuridae</taxon>
        <taxon>Enterobius</taxon>
    </lineage>
</organism>
<gene>
    <name evidence="1" type="ORF">EVEC_LOCUS1068</name>
</gene>
<dbReference type="Proteomes" id="UP000274131">
    <property type="component" value="Unassembled WGS sequence"/>
</dbReference>
<sequence length="397" mass="45636">MQMSRPGSLSGAWHLQRCKSTNLCLEKFDKALQIPRFITDIILAKNEKEPLARNAECSCAMTDRPSFTDFELLDELKKICLIDDILAAVGPLDFKALFGELVRTPQKSIFPNVDQLIEYVLSRSNAFEVNVFTVSNRSAEFREMFGFLINYLFKEGSERLSMEAVRKVLDQFRTVQLYEVGTTDEDRQQFLRKHSNFFLTSDNCSLRINPLCRRIPSVWERCSLPLYAKNKVRCDRSLILAAVGQVSRAQQDEDAVEIIVTKGKWKGQRVNATRKLVSGFPEGTEVKLCAYRTYNSNQPWAAYSITRNNCSNLSGAVREPAYDQNIMLPMFPDVNGFVRQERDFESEKDFYESILKNELNRIKEVDEIVGNDQISCSELFRRVIEGYLSVLLLDLFI</sequence>
<protein>
    <submittedName>
        <fullName evidence="3">MIR domain-containing protein</fullName>
    </submittedName>
</protein>
<evidence type="ECO:0000313" key="1">
    <source>
        <dbReference type="EMBL" id="VDD85925.1"/>
    </source>
</evidence>
<evidence type="ECO:0000313" key="3">
    <source>
        <dbReference type="WBParaSite" id="EVEC_0000136001-mRNA-1"/>
    </source>
</evidence>
<reference evidence="1 2" key="2">
    <citation type="submission" date="2018-10" db="EMBL/GenBank/DDBJ databases">
        <authorList>
            <consortium name="Pathogen Informatics"/>
        </authorList>
    </citation>
    <scope>NUCLEOTIDE SEQUENCE [LARGE SCALE GENOMIC DNA]</scope>
</reference>
<evidence type="ECO:0000313" key="2">
    <source>
        <dbReference type="Proteomes" id="UP000274131"/>
    </source>
</evidence>
<accession>A0A0N4UVA2</accession>
<proteinExistence type="predicted"/>
<reference evidence="3" key="1">
    <citation type="submission" date="2017-02" db="UniProtKB">
        <authorList>
            <consortium name="WormBaseParasite"/>
        </authorList>
    </citation>
    <scope>IDENTIFICATION</scope>
</reference>
<dbReference type="WBParaSite" id="EVEC_0000136001-mRNA-1">
    <property type="protein sequence ID" value="EVEC_0000136001-mRNA-1"/>
    <property type="gene ID" value="EVEC_0000136001"/>
</dbReference>
<dbReference type="OrthoDB" id="5827722at2759"/>